<dbReference type="STRING" id="210143.A0A1R3JHI3"/>
<dbReference type="OMA" id="NDIWICN"/>
<dbReference type="Gramene" id="OMO94274">
    <property type="protein sequence ID" value="OMO94274"/>
    <property type="gene ID" value="CCACVL1_06074"/>
</dbReference>
<organism evidence="2 3">
    <name type="scientific">Corchorus capsularis</name>
    <name type="common">Jute</name>
    <dbReference type="NCBI Taxonomy" id="210143"/>
    <lineage>
        <taxon>Eukaryota</taxon>
        <taxon>Viridiplantae</taxon>
        <taxon>Streptophyta</taxon>
        <taxon>Embryophyta</taxon>
        <taxon>Tracheophyta</taxon>
        <taxon>Spermatophyta</taxon>
        <taxon>Magnoliopsida</taxon>
        <taxon>eudicotyledons</taxon>
        <taxon>Gunneridae</taxon>
        <taxon>Pentapetalae</taxon>
        <taxon>rosids</taxon>
        <taxon>malvids</taxon>
        <taxon>Malvales</taxon>
        <taxon>Malvaceae</taxon>
        <taxon>Grewioideae</taxon>
        <taxon>Apeibeae</taxon>
        <taxon>Corchorus</taxon>
    </lineage>
</organism>
<evidence type="ECO:0000259" key="1">
    <source>
        <dbReference type="PROSITE" id="PS50181"/>
    </source>
</evidence>
<evidence type="ECO:0000313" key="3">
    <source>
        <dbReference type="Proteomes" id="UP000188268"/>
    </source>
</evidence>
<protein>
    <recommendedName>
        <fullName evidence="1">F-box domain-containing protein</fullName>
    </recommendedName>
</protein>
<dbReference type="AlphaFoldDB" id="A0A1R3JHI3"/>
<feature type="domain" description="F-box" evidence="1">
    <location>
        <begin position="6"/>
        <end position="54"/>
    </location>
</feature>
<dbReference type="PROSITE" id="PS50181">
    <property type="entry name" value="FBOX"/>
    <property type="match status" value="1"/>
</dbReference>
<dbReference type="Pfam" id="PF12937">
    <property type="entry name" value="F-box-like"/>
    <property type="match status" value="1"/>
</dbReference>
<proteinExistence type="predicted"/>
<dbReference type="InterPro" id="IPR036047">
    <property type="entry name" value="F-box-like_dom_sf"/>
</dbReference>
<evidence type="ECO:0000313" key="2">
    <source>
        <dbReference type="EMBL" id="OMO94274.1"/>
    </source>
</evidence>
<dbReference type="InterPro" id="IPR017451">
    <property type="entry name" value="F-box-assoc_interact_dom"/>
</dbReference>
<dbReference type="SMART" id="SM00256">
    <property type="entry name" value="FBOX"/>
    <property type="match status" value="1"/>
</dbReference>
<dbReference type="InterPro" id="IPR050796">
    <property type="entry name" value="SCF_F-box_component"/>
</dbReference>
<name>A0A1R3JHI3_COCAP</name>
<comment type="caution">
    <text evidence="2">The sequence shown here is derived from an EMBL/GenBank/DDBJ whole genome shotgun (WGS) entry which is preliminary data.</text>
</comment>
<dbReference type="PANTHER" id="PTHR31672:SF13">
    <property type="entry name" value="F-BOX PROTEIN CPR30-LIKE"/>
    <property type="match status" value="1"/>
</dbReference>
<dbReference type="EMBL" id="AWWV01007907">
    <property type="protein sequence ID" value="OMO94274.1"/>
    <property type="molecule type" value="Genomic_DNA"/>
</dbReference>
<sequence>MITKIKSSMNDIPCEVLFYILSMLPLKYLMKLKRVCKTWCLLINELFDLHVKHMQNTYHGILLFHVRHSSDDTVEATISALRIGLSPEIIGLMTLTHGRTRPYQHFHMMQSVNGLICVTNQEVFTVCNPLTKEVVTLPICRNNPVPRHDHPSHRVPHGFGFGYNSSTKEYKVVKIYNFVPNADDDVKKIIRYECAVFTLGSKSNSWRNIEGPSYPVCVWFGAISLDGALYWIVRREGKMLMTFFDIDKEKFTSLEILGFLANQKVFHFGVVQGRVWAGLIQPMEGEDYNDIWICNGEPERNVEIWIMVDDYGHHWVKKHVILHEEYHTYWIPTVDCLIILDEERLLLQRQSFGAVQSFAFYNLKSKVYEDFEILTGHNYRGAIRYSWESK</sequence>
<dbReference type="SUPFAM" id="SSF81383">
    <property type="entry name" value="F-box domain"/>
    <property type="match status" value="1"/>
</dbReference>
<keyword evidence="3" id="KW-1185">Reference proteome</keyword>
<reference evidence="2 3" key="1">
    <citation type="submission" date="2013-09" db="EMBL/GenBank/DDBJ databases">
        <title>Corchorus capsularis genome sequencing.</title>
        <authorList>
            <person name="Alam M."/>
            <person name="Haque M.S."/>
            <person name="Islam M.S."/>
            <person name="Emdad E.M."/>
            <person name="Islam M.M."/>
            <person name="Ahmed B."/>
            <person name="Halim A."/>
            <person name="Hossen Q.M.M."/>
            <person name="Hossain M.Z."/>
            <person name="Ahmed R."/>
            <person name="Khan M.M."/>
            <person name="Islam R."/>
            <person name="Rashid M.M."/>
            <person name="Khan S.A."/>
            <person name="Rahman M.S."/>
            <person name="Alam M."/>
        </authorList>
    </citation>
    <scope>NUCLEOTIDE SEQUENCE [LARGE SCALE GENOMIC DNA]</scope>
    <source>
        <strain evidence="3">cv. CVL-1</strain>
        <tissue evidence="2">Whole seedling</tissue>
    </source>
</reference>
<dbReference type="Gene3D" id="1.20.1280.50">
    <property type="match status" value="1"/>
</dbReference>
<dbReference type="OrthoDB" id="687122at2759"/>
<dbReference type="Proteomes" id="UP000188268">
    <property type="component" value="Unassembled WGS sequence"/>
</dbReference>
<dbReference type="PANTHER" id="PTHR31672">
    <property type="entry name" value="BNACNNG10540D PROTEIN"/>
    <property type="match status" value="1"/>
</dbReference>
<dbReference type="InterPro" id="IPR001810">
    <property type="entry name" value="F-box_dom"/>
</dbReference>
<accession>A0A1R3JHI3</accession>
<dbReference type="InterPro" id="IPR013187">
    <property type="entry name" value="F-box-assoc_dom_typ3"/>
</dbReference>
<dbReference type="NCBIfam" id="TIGR01640">
    <property type="entry name" value="F_box_assoc_1"/>
    <property type="match status" value="1"/>
</dbReference>
<dbReference type="Pfam" id="PF08268">
    <property type="entry name" value="FBA_3"/>
    <property type="match status" value="1"/>
</dbReference>
<gene>
    <name evidence="2" type="ORF">CCACVL1_06074</name>
</gene>